<dbReference type="InterPro" id="IPR003833">
    <property type="entry name" value="CT_C_D"/>
</dbReference>
<dbReference type="Proteomes" id="UP000318093">
    <property type="component" value="Unassembled WGS sequence"/>
</dbReference>
<comment type="caution">
    <text evidence="5">The sequence shown here is derived from an EMBL/GenBank/DDBJ whole genome shotgun (WGS) entry which is preliminary data.</text>
</comment>
<dbReference type="InterPro" id="IPR029000">
    <property type="entry name" value="Cyclophilin-like_dom_sf"/>
</dbReference>
<dbReference type="Gene3D" id="2.40.100.10">
    <property type="entry name" value="Cyclophilin-like"/>
    <property type="match status" value="1"/>
</dbReference>
<proteinExistence type="predicted"/>
<dbReference type="InterPro" id="IPR010016">
    <property type="entry name" value="PxpB"/>
</dbReference>
<keyword evidence="5" id="KW-0808">Transferase</keyword>
<keyword evidence="3" id="KW-0067">ATP-binding</keyword>
<dbReference type="GO" id="GO:0016787">
    <property type="term" value="F:hydrolase activity"/>
    <property type="evidence" value="ECO:0007669"/>
    <property type="project" value="UniProtKB-KW"/>
</dbReference>
<dbReference type="SUPFAM" id="SSF160467">
    <property type="entry name" value="PH0987 N-terminal domain-like"/>
    <property type="match status" value="1"/>
</dbReference>
<dbReference type="PANTHER" id="PTHR34698:SF2">
    <property type="entry name" value="5-OXOPROLINASE SUBUNIT B"/>
    <property type="match status" value="1"/>
</dbReference>
<reference evidence="5 6" key="1">
    <citation type="journal article" date="2019" name="Nat. Microbiol.">
        <title>Mediterranean grassland soil C-N compound turnover is dependent on rainfall and depth, and is mediated by genomically divergent microorganisms.</title>
        <authorList>
            <person name="Diamond S."/>
            <person name="Andeer P.F."/>
            <person name="Li Z."/>
            <person name="Crits-Christoph A."/>
            <person name="Burstein D."/>
            <person name="Anantharaman K."/>
            <person name="Lane K.R."/>
            <person name="Thomas B.C."/>
            <person name="Pan C."/>
            <person name="Northen T.R."/>
            <person name="Banfield J.F."/>
        </authorList>
    </citation>
    <scope>NUCLEOTIDE SEQUENCE [LARGE SCALE GENOMIC DNA]</scope>
    <source>
        <strain evidence="5">NP_6</strain>
    </source>
</reference>
<feature type="domain" description="Carboxyltransferase" evidence="4">
    <location>
        <begin position="24"/>
        <end position="257"/>
    </location>
</feature>
<dbReference type="SUPFAM" id="SSF50891">
    <property type="entry name" value="Cyclophilin-like"/>
    <property type="match status" value="1"/>
</dbReference>
<dbReference type="AlphaFoldDB" id="A0A537J9Q0"/>
<sequence>MSTIGARGQAVIETVPARDGHHAVKYRHAGDRFLLVEYGEMTLDLTINFRILGFNEELKRQGLRGLIETVPALRSILIHYDSTKLSTSDLIAALKRLEEKVPTAEHLTIPSRIVTLPIAFADHWTRANVEQYVKYVRKDAPNVVDGYNIDYITQYNGLRNREEVITYIMGTDWWNACLGFWPGLPFMFPLDPRYAIVTPKYNPTRTWTTEGAVGIGGPCVAIYPVDSPGGYQLFGRTIPIYDPKQRSSAFKENPILLRPADRVRFTRVTDEELDAIRQRVVEDRYRYQIEDGVLNVREYIDFVKSVKSEVEAFRKRQEEALKHVMIP</sequence>
<name>A0A537J9Q0_9BACT</name>
<evidence type="ECO:0000256" key="1">
    <source>
        <dbReference type="ARBA" id="ARBA00022741"/>
    </source>
</evidence>
<keyword evidence="2" id="KW-0378">Hydrolase</keyword>
<dbReference type="Pfam" id="PF02682">
    <property type="entry name" value="CT_C_D"/>
    <property type="match status" value="1"/>
</dbReference>
<evidence type="ECO:0000313" key="6">
    <source>
        <dbReference type="Proteomes" id="UP000318093"/>
    </source>
</evidence>
<evidence type="ECO:0000256" key="2">
    <source>
        <dbReference type="ARBA" id="ARBA00022801"/>
    </source>
</evidence>
<dbReference type="Gene3D" id="3.30.1360.40">
    <property type="match status" value="1"/>
</dbReference>
<gene>
    <name evidence="5" type="ORF">E6H03_08695</name>
</gene>
<keyword evidence="1" id="KW-0547">Nucleotide-binding</keyword>
<dbReference type="GO" id="GO:0016740">
    <property type="term" value="F:transferase activity"/>
    <property type="evidence" value="ECO:0007669"/>
    <property type="project" value="UniProtKB-KW"/>
</dbReference>
<evidence type="ECO:0000259" key="4">
    <source>
        <dbReference type="SMART" id="SM00796"/>
    </source>
</evidence>
<protein>
    <submittedName>
        <fullName evidence="5">Carboxyltransferase domain-containing protein</fullName>
    </submittedName>
</protein>
<dbReference type="EMBL" id="VBAN01000269">
    <property type="protein sequence ID" value="TMI80279.1"/>
    <property type="molecule type" value="Genomic_DNA"/>
</dbReference>
<dbReference type="SMART" id="SM00796">
    <property type="entry name" value="AHS1"/>
    <property type="match status" value="1"/>
</dbReference>
<dbReference type="GO" id="GO:0005524">
    <property type="term" value="F:ATP binding"/>
    <property type="evidence" value="ECO:0007669"/>
    <property type="project" value="UniProtKB-KW"/>
</dbReference>
<accession>A0A537J9Q0</accession>
<organism evidence="5 6">
    <name type="scientific">Candidatus Segetimicrobium genomatis</name>
    <dbReference type="NCBI Taxonomy" id="2569760"/>
    <lineage>
        <taxon>Bacteria</taxon>
        <taxon>Bacillati</taxon>
        <taxon>Candidatus Sysuimicrobiota</taxon>
        <taxon>Candidatus Sysuimicrobiia</taxon>
        <taxon>Candidatus Sysuimicrobiales</taxon>
        <taxon>Candidatus Segetimicrobiaceae</taxon>
        <taxon>Candidatus Segetimicrobium</taxon>
    </lineage>
</organism>
<evidence type="ECO:0000313" key="5">
    <source>
        <dbReference type="EMBL" id="TMI80279.1"/>
    </source>
</evidence>
<dbReference type="PANTHER" id="PTHR34698">
    <property type="entry name" value="5-OXOPROLINASE SUBUNIT B"/>
    <property type="match status" value="1"/>
</dbReference>
<evidence type="ECO:0000256" key="3">
    <source>
        <dbReference type="ARBA" id="ARBA00022840"/>
    </source>
</evidence>